<dbReference type="RefSeq" id="WP_012523301.1">
    <property type="nucleotide sequence ID" value="NC_011144.1"/>
</dbReference>
<organism evidence="3 4">
    <name type="scientific">Phenylobacterium zucineum (strain HLK1)</name>
    <dbReference type="NCBI Taxonomy" id="450851"/>
    <lineage>
        <taxon>Bacteria</taxon>
        <taxon>Pseudomonadati</taxon>
        <taxon>Pseudomonadota</taxon>
        <taxon>Alphaproteobacteria</taxon>
        <taxon>Caulobacterales</taxon>
        <taxon>Caulobacteraceae</taxon>
        <taxon>Phenylobacterium</taxon>
    </lineage>
</organism>
<reference evidence="3 4" key="1">
    <citation type="journal article" date="2008" name="BMC Genomics">
        <title>Complete genome of Phenylobacterium zucineum - a novel facultative intracellular bacterium isolated from human erythroleukemia cell line K562.</title>
        <authorList>
            <person name="Luo Y."/>
            <person name="Xu X."/>
            <person name="Ding Z."/>
            <person name="Liu Z."/>
            <person name="Zhang B."/>
            <person name="Yan Z."/>
            <person name="Sun J."/>
            <person name="Hu S."/>
            <person name="Hu X."/>
        </authorList>
    </citation>
    <scope>NUCLEOTIDE SEQUENCE [LARGE SCALE GENOMIC DNA]</scope>
    <source>
        <strain evidence="3 4">HLK1</strain>
    </source>
</reference>
<dbReference type="KEGG" id="pzu:PHZ_c2754"/>
<evidence type="ECO:0000259" key="2">
    <source>
        <dbReference type="Pfam" id="PF08327"/>
    </source>
</evidence>
<evidence type="ECO:0000256" key="1">
    <source>
        <dbReference type="ARBA" id="ARBA00006817"/>
    </source>
</evidence>
<dbReference type="Pfam" id="PF08327">
    <property type="entry name" value="AHSA1"/>
    <property type="match status" value="1"/>
</dbReference>
<dbReference type="Gene3D" id="3.30.530.20">
    <property type="match status" value="1"/>
</dbReference>
<dbReference type="EMBL" id="CP000747">
    <property type="protein sequence ID" value="ACG79163.1"/>
    <property type="molecule type" value="Genomic_DNA"/>
</dbReference>
<dbReference type="CDD" id="cd07814">
    <property type="entry name" value="SRPBCC_CalC_Aha1-like"/>
    <property type="match status" value="1"/>
</dbReference>
<dbReference type="SUPFAM" id="SSF55961">
    <property type="entry name" value="Bet v1-like"/>
    <property type="match status" value="1"/>
</dbReference>
<dbReference type="Proteomes" id="UP000001868">
    <property type="component" value="Chromosome"/>
</dbReference>
<dbReference type="InterPro" id="IPR023393">
    <property type="entry name" value="START-like_dom_sf"/>
</dbReference>
<dbReference type="OrthoDB" id="9800600at2"/>
<accession>B4R845</accession>
<dbReference type="AlphaFoldDB" id="B4R845"/>
<protein>
    <recommendedName>
        <fullName evidence="2">Activator of Hsp90 ATPase homologue 1/2-like C-terminal domain-containing protein</fullName>
    </recommendedName>
</protein>
<dbReference type="InterPro" id="IPR013538">
    <property type="entry name" value="ASHA1/2-like_C"/>
</dbReference>
<proteinExistence type="inferred from homology"/>
<sequence length="139" mass="15852">MAELTVTHRYPFPAERVFDAWLDPRIARRFLFTSPESEIVRCDIDARVGGRFAIADHRDGAEDILHVGEYLEIDRPRRLVFTFGVPQFDPTMTRVTVEIAADGDGCLLTLTHEDVPPQWVEQDREGWTMILAGLERALA</sequence>
<gene>
    <name evidence="3" type="ordered locus">PHZ_c2754</name>
</gene>
<evidence type="ECO:0000313" key="4">
    <source>
        <dbReference type="Proteomes" id="UP000001868"/>
    </source>
</evidence>
<comment type="similarity">
    <text evidence="1">Belongs to the AHA1 family.</text>
</comment>
<dbReference type="eggNOG" id="COG3832">
    <property type="taxonomic scope" value="Bacteria"/>
</dbReference>
<dbReference type="STRING" id="450851.PHZ_c2754"/>
<evidence type="ECO:0000313" key="3">
    <source>
        <dbReference type="EMBL" id="ACG79163.1"/>
    </source>
</evidence>
<feature type="domain" description="Activator of Hsp90 ATPase homologue 1/2-like C-terminal" evidence="2">
    <location>
        <begin position="12"/>
        <end position="138"/>
    </location>
</feature>
<name>B4R845_PHEZH</name>
<keyword evidence="4" id="KW-1185">Reference proteome</keyword>
<dbReference type="HOGENOM" id="CLU_108923_7_1_5"/>